<evidence type="ECO:0000313" key="8">
    <source>
        <dbReference type="Proteomes" id="UP000245252"/>
    </source>
</evidence>
<feature type="transmembrane region" description="Helical" evidence="6">
    <location>
        <begin position="202"/>
        <end position="220"/>
    </location>
</feature>
<keyword evidence="2" id="KW-1003">Cell membrane</keyword>
<dbReference type="GO" id="GO:0022857">
    <property type="term" value="F:transmembrane transporter activity"/>
    <property type="evidence" value="ECO:0007669"/>
    <property type="project" value="InterPro"/>
</dbReference>
<feature type="transmembrane region" description="Helical" evidence="6">
    <location>
        <begin position="133"/>
        <end position="154"/>
    </location>
</feature>
<evidence type="ECO:0000256" key="2">
    <source>
        <dbReference type="ARBA" id="ARBA00022475"/>
    </source>
</evidence>
<evidence type="ECO:0000256" key="5">
    <source>
        <dbReference type="ARBA" id="ARBA00023136"/>
    </source>
</evidence>
<feature type="transmembrane region" description="Helical" evidence="6">
    <location>
        <begin position="305"/>
        <end position="324"/>
    </location>
</feature>
<reference evidence="7 8" key="1">
    <citation type="submission" date="2018-05" db="EMBL/GenBank/DDBJ databases">
        <title>The draft genome of strain NS-104.</title>
        <authorList>
            <person name="Hang P."/>
            <person name="Jiang J."/>
        </authorList>
    </citation>
    <scope>NUCLEOTIDE SEQUENCE [LARGE SCALE GENOMIC DNA]</scope>
    <source>
        <strain evidence="7 8">NS-104</strain>
    </source>
</reference>
<evidence type="ECO:0000256" key="3">
    <source>
        <dbReference type="ARBA" id="ARBA00022692"/>
    </source>
</evidence>
<dbReference type="Proteomes" id="UP000245252">
    <property type="component" value="Unassembled WGS sequence"/>
</dbReference>
<dbReference type="GO" id="GO:0005886">
    <property type="term" value="C:plasma membrane"/>
    <property type="evidence" value="ECO:0007669"/>
    <property type="project" value="UniProtKB-SubCell"/>
</dbReference>
<dbReference type="PANTHER" id="PTHR32196">
    <property type="entry name" value="ABC TRANSPORTER PERMEASE PROTEIN YPHD-RELATED-RELATED"/>
    <property type="match status" value="1"/>
</dbReference>
<name>A0A2U2DFT4_9HYPH</name>
<accession>A0A2U2DFT4</accession>
<dbReference type="Pfam" id="PF02653">
    <property type="entry name" value="BPD_transp_2"/>
    <property type="match status" value="1"/>
</dbReference>
<dbReference type="CDD" id="cd06579">
    <property type="entry name" value="TM_PBP1_transp_AraH_like"/>
    <property type="match status" value="1"/>
</dbReference>
<keyword evidence="8" id="KW-1185">Reference proteome</keyword>
<sequence length="357" mass="37187">MRFLDGGLHFVQPIGGDLRQRIVAPGVITVVHAALRQPELDEIGAFANTLPHCPPQSVWPIDEFATSLRHIERRGIRIPGVANVLQRNSIIGIVACGMLLMIITGGFDLSVGAVGAMSSVVAAAVIVQYSMPLGIVVALLLGLLVGIVNGFFIAKIGINPFVTTLATQVLVTGFMFVGTAAQPVYGVPESFTVLGLGRIGPIPIPTIIFAIVALVTWAILRFTTLGHYIYIVGGNKTAARLAGVNVDRVLVTTYALGGFFAAVAGIVLLGQTNVGQPASAADWPLTAIAAVVVGGVPLSGGVGQVWSAVLGTLLLGIIANALNLLGVSPFWQPAVTGAVILVAVGLDSYQRKRRELR</sequence>
<evidence type="ECO:0000313" key="7">
    <source>
        <dbReference type="EMBL" id="PWE52183.1"/>
    </source>
</evidence>
<feature type="transmembrane region" description="Helical" evidence="6">
    <location>
        <begin position="161"/>
        <end position="182"/>
    </location>
</feature>
<feature type="transmembrane region" description="Helical" evidence="6">
    <location>
        <begin position="249"/>
        <end position="269"/>
    </location>
</feature>
<dbReference type="InterPro" id="IPR001851">
    <property type="entry name" value="ABC_transp_permease"/>
</dbReference>
<protein>
    <submittedName>
        <fullName evidence="7">Sugar ABC transporter permease</fullName>
    </submittedName>
</protein>
<evidence type="ECO:0000256" key="4">
    <source>
        <dbReference type="ARBA" id="ARBA00022989"/>
    </source>
</evidence>
<feature type="transmembrane region" description="Helical" evidence="6">
    <location>
        <begin position="94"/>
        <end position="127"/>
    </location>
</feature>
<feature type="transmembrane region" description="Helical" evidence="6">
    <location>
        <begin position="281"/>
        <end position="298"/>
    </location>
</feature>
<comment type="subcellular location">
    <subcellularLocation>
        <location evidence="1">Cell membrane</location>
        <topology evidence="1">Multi-pass membrane protein</topology>
    </subcellularLocation>
</comment>
<gene>
    <name evidence="7" type="ORF">DEM27_32340</name>
</gene>
<evidence type="ECO:0000256" key="6">
    <source>
        <dbReference type="SAM" id="Phobius"/>
    </source>
</evidence>
<dbReference type="AlphaFoldDB" id="A0A2U2DFT4"/>
<keyword evidence="3 6" id="KW-0812">Transmembrane</keyword>
<proteinExistence type="predicted"/>
<keyword evidence="4 6" id="KW-1133">Transmembrane helix</keyword>
<evidence type="ECO:0000256" key="1">
    <source>
        <dbReference type="ARBA" id="ARBA00004651"/>
    </source>
</evidence>
<keyword evidence="5 6" id="KW-0472">Membrane</keyword>
<feature type="transmembrane region" description="Helical" evidence="6">
    <location>
        <begin position="330"/>
        <end position="349"/>
    </location>
</feature>
<dbReference type="EMBL" id="QFBC01000032">
    <property type="protein sequence ID" value="PWE52183.1"/>
    <property type="molecule type" value="Genomic_DNA"/>
</dbReference>
<comment type="caution">
    <text evidence="7">The sequence shown here is derived from an EMBL/GenBank/DDBJ whole genome shotgun (WGS) entry which is preliminary data.</text>
</comment>
<dbReference type="OrthoDB" id="6384190at2"/>
<organism evidence="7 8">
    <name type="scientific">Metarhizobium album</name>
    <dbReference type="NCBI Taxonomy" id="2182425"/>
    <lineage>
        <taxon>Bacteria</taxon>
        <taxon>Pseudomonadati</taxon>
        <taxon>Pseudomonadota</taxon>
        <taxon>Alphaproteobacteria</taxon>
        <taxon>Hyphomicrobiales</taxon>
        <taxon>Rhizobiaceae</taxon>
        <taxon>Metarhizobium</taxon>
    </lineage>
</organism>